<keyword evidence="5" id="KW-0808">Transferase</keyword>
<dbReference type="InterPro" id="IPR035907">
    <property type="entry name" value="Hppk_sf"/>
</dbReference>
<dbReference type="Proteomes" id="UP000198781">
    <property type="component" value="Unassembled WGS sequence"/>
</dbReference>
<dbReference type="Pfam" id="PF01288">
    <property type="entry name" value="HPPK"/>
    <property type="match status" value="1"/>
</dbReference>
<dbReference type="UniPathway" id="UPA00077">
    <property type="reaction ID" value="UER00155"/>
</dbReference>
<protein>
    <recommendedName>
        <fullName evidence="4">2-amino-4-hydroxy-6-hydroxymethyldihydropteridine pyrophosphokinase</fullName>
        <ecNumber evidence="3">2.7.6.3</ecNumber>
    </recommendedName>
    <alternativeName>
        <fullName evidence="11">6-hydroxymethyl-7,8-dihydropterin pyrophosphokinase</fullName>
    </alternativeName>
    <alternativeName>
        <fullName evidence="12">7,8-dihydro-6-hydroxymethylpterin-pyrophosphokinase</fullName>
    </alternativeName>
</protein>
<evidence type="ECO:0000256" key="4">
    <source>
        <dbReference type="ARBA" id="ARBA00016218"/>
    </source>
</evidence>
<evidence type="ECO:0000256" key="1">
    <source>
        <dbReference type="ARBA" id="ARBA00005051"/>
    </source>
</evidence>
<gene>
    <name evidence="14" type="ORF">SAMN05192589_102324</name>
</gene>
<comment type="pathway">
    <text evidence="1">Cofactor biosynthesis; tetrahydrofolate biosynthesis; 2-amino-4-hydroxy-6-hydroxymethyl-7,8-dihydropteridine diphosphate from 7,8-dihydroneopterin triphosphate: step 4/4.</text>
</comment>
<dbReference type="GO" id="GO:0016301">
    <property type="term" value="F:kinase activity"/>
    <property type="evidence" value="ECO:0007669"/>
    <property type="project" value="UniProtKB-KW"/>
</dbReference>
<dbReference type="GO" id="GO:0003848">
    <property type="term" value="F:2-amino-4-hydroxy-6-hydroxymethyldihydropteridine diphosphokinase activity"/>
    <property type="evidence" value="ECO:0007669"/>
    <property type="project" value="UniProtKB-EC"/>
</dbReference>
<dbReference type="RefSeq" id="WP_245711236.1">
    <property type="nucleotide sequence ID" value="NZ_FMZC01000002.1"/>
</dbReference>
<dbReference type="GO" id="GO:0046654">
    <property type="term" value="P:tetrahydrofolate biosynthetic process"/>
    <property type="evidence" value="ECO:0007669"/>
    <property type="project" value="UniProtKB-UniPathway"/>
</dbReference>
<evidence type="ECO:0000313" key="14">
    <source>
        <dbReference type="EMBL" id="SDC50415.1"/>
    </source>
</evidence>
<sequence>MTATLPGSVPVPAWIGLGANLGDARGALLGALGAMARWPDTRVVRVSSLYRSAPVDAGGPDYLNAVAELATPWPAIDLLRALQAIEQAAGRERPYRNAPRTLDLDVLLYGDERIDTPELTVPHPRMQERAFVLRPLAEIAPGRVDAARLAAVQSQRIERLGAFWP</sequence>
<dbReference type="PANTHER" id="PTHR43071">
    <property type="entry name" value="2-AMINO-4-HYDROXY-6-HYDROXYMETHYLDIHYDROPTERIDINE PYROPHOSPHOKINASE"/>
    <property type="match status" value="1"/>
</dbReference>
<evidence type="ECO:0000259" key="13">
    <source>
        <dbReference type="PROSITE" id="PS00794"/>
    </source>
</evidence>
<evidence type="ECO:0000256" key="3">
    <source>
        <dbReference type="ARBA" id="ARBA00013253"/>
    </source>
</evidence>
<comment type="similarity">
    <text evidence="2">Belongs to the HPPK family.</text>
</comment>
<evidence type="ECO:0000256" key="2">
    <source>
        <dbReference type="ARBA" id="ARBA00005810"/>
    </source>
</evidence>
<evidence type="ECO:0000256" key="11">
    <source>
        <dbReference type="ARBA" id="ARBA00029766"/>
    </source>
</evidence>
<evidence type="ECO:0000256" key="10">
    <source>
        <dbReference type="ARBA" id="ARBA00029409"/>
    </source>
</evidence>
<keyword evidence="9" id="KW-0289">Folate biosynthesis</keyword>
<proteinExistence type="inferred from homology"/>
<dbReference type="NCBIfam" id="TIGR01498">
    <property type="entry name" value="folK"/>
    <property type="match status" value="1"/>
</dbReference>
<organism evidence="14 15">
    <name type="scientific">Paracidovorax valerianellae</name>
    <dbReference type="NCBI Taxonomy" id="187868"/>
    <lineage>
        <taxon>Bacteria</taxon>
        <taxon>Pseudomonadati</taxon>
        <taxon>Pseudomonadota</taxon>
        <taxon>Betaproteobacteria</taxon>
        <taxon>Burkholderiales</taxon>
        <taxon>Comamonadaceae</taxon>
        <taxon>Paracidovorax</taxon>
    </lineage>
</organism>
<evidence type="ECO:0000256" key="6">
    <source>
        <dbReference type="ARBA" id="ARBA00022741"/>
    </source>
</evidence>
<evidence type="ECO:0000313" key="15">
    <source>
        <dbReference type="Proteomes" id="UP000198781"/>
    </source>
</evidence>
<keyword evidence="15" id="KW-1185">Reference proteome</keyword>
<keyword evidence="6" id="KW-0547">Nucleotide-binding</keyword>
<dbReference type="Gene3D" id="3.30.70.560">
    <property type="entry name" value="7,8-Dihydro-6-hydroxymethylpterin-pyrophosphokinase HPPK"/>
    <property type="match status" value="1"/>
</dbReference>
<reference evidence="14 15" key="1">
    <citation type="submission" date="2016-10" db="EMBL/GenBank/DDBJ databases">
        <authorList>
            <person name="de Groot N.N."/>
        </authorList>
    </citation>
    <scope>NUCLEOTIDE SEQUENCE [LARGE SCALE GENOMIC DNA]</scope>
    <source>
        <strain evidence="14 15">DSM 16619</strain>
    </source>
</reference>
<keyword evidence="7 14" id="KW-0418">Kinase</keyword>
<keyword evidence="8" id="KW-0067">ATP-binding</keyword>
<accession>A0A1G6M617</accession>
<dbReference type="EC" id="2.7.6.3" evidence="3"/>
<evidence type="ECO:0000256" key="7">
    <source>
        <dbReference type="ARBA" id="ARBA00022777"/>
    </source>
</evidence>
<name>A0A1G6M617_9BURK</name>
<dbReference type="InterPro" id="IPR000550">
    <property type="entry name" value="Hppk"/>
</dbReference>
<evidence type="ECO:0000256" key="12">
    <source>
        <dbReference type="ARBA" id="ARBA00033413"/>
    </source>
</evidence>
<dbReference type="CDD" id="cd00483">
    <property type="entry name" value="HPPK"/>
    <property type="match status" value="1"/>
</dbReference>
<comment type="function">
    <text evidence="10">Catalyzes the transfer of pyrophosphate from adenosine triphosphate (ATP) to 6-hydroxymethyl-7,8-dihydropterin, an enzymatic step in folate biosynthesis pathway.</text>
</comment>
<dbReference type="SUPFAM" id="SSF55083">
    <property type="entry name" value="6-hydroxymethyl-7,8-dihydropterin pyrophosphokinase, HPPK"/>
    <property type="match status" value="1"/>
</dbReference>
<dbReference type="STRING" id="187868.SAMN05192589_102324"/>
<dbReference type="PANTHER" id="PTHR43071:SF1">
    <property type="entry name" value="2-AMINO-4-HYDROXY-6-HYDROXYMETHYLDIHYDROPTERIDINE PYROPHOSPHOKINASE"/>
    <property type="match status" value="1"/>
</dbReference>
<evidence type="ECO:0000256" key="8">
    <source>
        <dbReference type="ARBA" id="ARBA00022840"/>
    </source>
</evidence>
<dbReference type="PROSITE" id="PS00794">
    <property type="entry name" value="HPPK"/>
    <property type="match status" value="1"/>
</dbReference>
<dbReference type="GO" id="GO:0046656">
    <property type="term" value="P:folic acid biosynthetic process"/>
    <property type="evidence" value="ECO:0007669"/>
    <property type="project" value="UniProtKB-KW"/>
</dbReference>
<evidence type="ECO:0000256" key="9">
    <source>
        <dbReference type="ARBA" id="ARBA00022909"/>
    </source>
</evidence>
<evidence type="ECO:0000256" key="5">
    <source>
        <dbReference type="ARBA" id="ARBA00022679"/>
    </source>
</evidence>
<dbReference type="GO" id="GO:0005524">
    <property type="term" value="F:ATP binding"/>
    <property type="evidence" value="ECO:0007669"/>
    <property type="project" value="UniProtKB-KW"/>
</dbReference>
<feature type="domain" description="7,8-dihydro-6-hydroxymethylpterin-pyrophosphokinase" evidence="13">
    <location>
        <begin position="96"/>
        <end position="107"/>
    </location>
</feature>
<dbReference type="EMBL" id="FMZC01000002">
    <property type="protein sequence ID" value="SDC50415.1"/>
    <property type="molecule type" value="Genomic_DNA"/>
</dbReference>
<dbReference type="AlphaFoldDB" id="A0A1G6M617"/>